<dbReference type="SUPFAM" id="SSF56112">
    <property type="entry name" value="Protein kinase-like (PK-like)"/>
    <property type="match status" value="1"/>
</dbReference>
<evidence type="ECO:0000313" key="2">
    <source>
        <dbReference type="Proteomes" id="UP001250932"/>
    </source>
</evidence>
<keyword evidence="2" id="KW-1185">Reference proteome</keyword>
<name>A0ABU3K9C8_9BACT</name>
<evidence type="ECO:0000313" key="1">
    <source>
        <dbReference type="EMBL" id="MDT7042993.1"/>
    </source>
</evidence>
<reference evidence="1 2" key="1">
    <citation type="journal article" date="2023" name="ISME J.">
        <title>Cultivation and genomic characterization of novel and ubiquitous marine nitrite-oxidizing bacteria from the Nitrospirales.</title>
        <authorList>
            <person name="Mueller A.J."/>
            <person name="Daebeler A."/>
            <person name="Herbold C.W."/>
            <person name="Kirkegaard R.H."/>
            <person name="Daims H."/>
        </authorList>
    </citation>
    <scope>NUCLEOTIDE SEQUENCE [LARGE SCALE GENOMIC DNA]</scope>
    <source>
        <strain evidence="1 2">EB</strain>
    </source>
</reference>
<dbReference type="InterPro" id="IPR011009">
    <property type="entry name" value="Kinase-like_dom_sf"/>
</dbReference>
<proteinExistence type="predicted"/>
<accession>A0ABU3K9C8</accession>
<protein>
    <submittedName>
        <fullName evidence="1">AAA family ATPase</fullName>
    </submittedName>
</protein>
<dbReference type="RefSeq" id="WP_313833468.1">
    <property type="nucleotide sequence ID" value="NZ_JAQOUE010000001.1"/>
</dbReference>
<sequence>MNATLEHSRTLIQALMDPSVYPHPVTKIEVLETHISWVLLTGPFAYKIKKPVNLGFVDFSTLPLRHHACKEELRLNGRMAPQLYLDIIPISGTPEAPTLGDGTAPIEYAVKMRQFPLDATLDHALPKGKVQNRHLDQLAKDLAKFHGGLLGAKEPANFGNSEVIKQTITDVFDHFSPEALPEKEYALLHALQQWMEQEHAARYETFTDRKRQGFVRECHGDLHLANVVLIEDMATPFDGIEFSERLRWIDVISDASFFIMDLRARGRSDFAWRFLNAYLEHSGDYAGISVLRFYEVYRALVRTKVARIRLDQSHQSDESSKQLMEEFHRYIHAAQTLAFPSRPSLMIMHGLSGSGKSTYSQSLLETIGAIRLRSDIERKRMVGLTPNMESTPELKPKLYGPDTTKRLYIQLRDAAQRLLASDYSVIVDATFLQRQYRDLLRTLAEEVNVPFFIIDVQAPPETLRERIVTRAQQHSDASEADLAVLQQQKRQQEPLGDDELRMTYSINSEESFDPQPIIQALQARRE</sequence>
<dbReference type="EMBL" id="JAQOUE010000001">
    <property type="protein sequence ID" value="MDT7042993.1"/>
    <property type="molecule type" value="Genomic_DNA"/>
</dbReference>
<organism evidence="1 2">
    <name type="scientific">Candidatus Nitronereus thalassa</name>
    <dbReference type="NCBI Taxonomy" id="3020898"/>
    <lineage>
        <taxon>Bacteria</taxon>
        <taxon>Pseudomonadati</taxon>
        <taxon>Nitrospirota</taxon>
        <taxon>Nitrospiria</taxon>
        <taxon>Nitrospirales</taxon>
        <taxon>Nitrospiraceae</taxon>
        <taxon>Candidatus Nitronereus</taxon>
    </lineage>
</organism>
<dbReference type="Gene3D" id="3.40.50.300">
    <property type="entry name" value="P-loop containing nucleotide triphosphate hydrolases"/>
    <property type="match status" value="1"/>
</dbReference>
<dbReference type="Proteomes" id="UP001250932">
    <property type="component" value="Unassembled WGS sequence"/>
</dbReference>
<dbReference type="PANTHER" id="PTHR43883">
    <property type="entry name" value="SLR0207 PROTEIN"/>
    <property type="match status" value="1"/>
</dbReference>
<dbReference type="InterPro" id="IPR052732">
    <property type="entry name" value="Cell-binding_unc_protein"/>
</dbReference>
<comment type="caution">
    <text evidence="1">The sequence shown here is derived from an EMBL/GenBank/DDBJ whole genome shotgun (WGS) entry which is preliminary data.</text>
</comment>
<gene>
    <name evidence="1" type="ORF">PPG34_11565</name>
</gene>
<dbReference type="InterPro" id="IPR027417">
    <property type="entry name" value="P-loop_NTPase"/>
</dbReference>
<dbReference type="Pfam" id="PF13671">
    <property type="entry name" value="AAA_33"/>
    <property type="match status" value="1"/>
</dbReference>
<dbReference type="PANTHER" id="PTHR43883:SF1">
    <property type="entry name" value="GLUCONOKINASE"/>
    <property type="match status" value="1"/>
</dbReference>
<dbReference type="SUPFAM" id="SSF52540">
    <property type="entry name" value="P-loop containing nucleoside triphosphate hydrolases"/>
    <property type="match status" value="1"/>
</dbReference>